<dbReference type="eggNOG" id="COG0279">
    <property type="taxonomic scope" value="Bacteria"/>
</dbReference>
<accession>R6IBJ9</accession>
<proteinExistence type="predicted"/>
<evidence type="ECO:0000259" key="1">
    <source>
        <dbReference type="PROSITE" id="PS51464"/>
    </source>
</evidence>
<dbReference type="GO" id="GO:0016853">
    <property type="term" value="F:isomerase activity"/>
    <property type="evidence" value="ECO:0007669"/>
    <property type="project" value="UniProtKB-KW"/>
</dbReference>
<dbReference type="CDD" id="cd05006">
    <property type="entry name" value="SIS_GmhA"/>
    <property type="match status" value="1"/>
</dbReference>
<dbReference type="HOGENOM" id="CLU_080999_1_1_9"/>
<dbReference type="InterPro" id="IPR035461">
    <property type="entry name" value="GmhA/DiaA"/>
</dbReference>
<protein>
    <submittedName>
        <fullName evidence="2">Phosphoheptose isomerase</fullName>
    </submittedName>
</protein>
<gene>
    <name evidence="2" type="ORF">BN533_01671</name>
</gene>
<dbReference type="SUPFAM" id="SSF53697">
    <property type="entry name" value="SIS domain"/>
    <property type="match status" value="1"/>
</dbReference>
<feature type="domain" description="SIS" evidence="1">
    <location>
        <begin position="34"/>
        <end position="190"/>
    </location>
</feature>
<sequence length="194" mass="21405">MVNYKKAMEAYIEKEIVVLKKLDLDELNLAMVAITDAFHRDAKIYTMGNGGSAATASHMVCDFNKGVSSVVGKKFRLQCLNDNVPSVMAIANDMSYDEVFSYQLQGVLEPGDLLVAISGSGNSKNIIKAVEYAKTIGCKVVGITGYSGGILMQMADYKMHVAVDDMQIVEDIHMIFDHMMMRVFCDNLKNKIRG</sequence>
<dbReference type="AlphaFoldDB" id="R6IBJ9"/>
<dbReference type="Pfam" id="PF13580">
    <property type="entry name" value="SIS_2"/>
    <property type="match status" value="1"/>
</dbReference>
<comment type="caution">
    <text evidence="2">The sequence shown here is derived from an EMBL/GenBank/DDBJ whole genome shotgun (WGS) entry which is preliminary data.</text>
</comment>
<evidence type="ECO:0000313" key="2">
    <source>
        <dbReference type="EMBL" id="CDB46615.1"/>
    </source>
</evidence>
<dbReference type="GO" id="GO:1901135">
    <property type="term" value="P:carbohydrate derivative metabolic process"/>
    <property type="evidence" value="ECO:0007669"/>
    <property type="project" value="InterPro"/>
</dbReference>
<dbReference type="RefSeq" id="WP_021718571.1">
    <property type="nucleotide sequence ID" value="NZ_CAUERG010000002.1"/>
</dbReference>
<dbReference type="InterPro" id="IPR001347">
    <property type="entry name" value="SIS_dom"/>
</dbReference>
<dbReference type="PANTHER" id="PTHR30390:SF8">
    <property type="entry name" value="SUGAR ISOMERASE (SIS)"/>
    <property type="match status" value="1"/>
</dbReference>
<name>R6IBJ9_9FIRM</name>
<dbReference type="GO" id="GO:0097367">
    <property type="term" value="F:carbohydrate derivative binding"/>
    <property type="evidence" value="ECO:0007669"/>
    <property type="project" value="InterPro"/>
</dbReference>
<dbReference type="PANTHER" id="PTHR30390">
    <property type="entry name" value="SEDOHEPTULOSE 7-PHOSPHATE ISOMERASE / DNAA INITIATOR-ASSOCIATING FACTOR FOR REPLICATION INITIATION"/>
    <property type="match status" value="1"/>
</dbReference>
<reference evidence="2" key="1">
    <citation type="submission" date="2012-11" db="EMBL/GenBank/DDBJ databases">
        <title>Dependencies among metagenomic species, viruses, plasmids and units of genetic variation.</title>
        <authorList>
            <person name="Nielsen H.B."/>
            <person name="Almeida M."/>
            <person name="Juncker A.S."/>
            <person name="Rasmussen S."/>
            <person name="Li J."/>
            <person name="Sunagawa S."/>
            <person name="Plichta D."/>
            <person name="Gautier L."/>
            <person name="Le Chatelier E."/>
            <person name="Peletier E."/>
            <person name="Bonde I."/>
            <person name="Nielsen T."/>
            <person name="Manichanh C."/>
            <person name="Arumugam M."/>
            <person name="Batto J."/>
            <person name="Santos M.B.Q.D."/>
            <person name="Blom N."/>
            <person name="Borruel N."/>
            <person name="Burgdorf K.S."/>
            <person name="Boumezbeur F."/>
            <person name="Casellas F."/>
            <person name="Dore J."/>
            <person name="Guarner F."/>
            <person name="Hansen T."/>
            <person name="Hildebrand F."/>
            <person name="Kaas R.S."/>
            <person name="Kennedy S."/>
            <person name="Kristiansen K."/>
            <person name="Kultima J.R."/>
            <person name="Leonard P."/>
            <person name="Levenez F."/>
            <person name="Lund O."/>
            <person name="Moumen B."/>
            <person name="Le Paslier D."/>
            <person name="Pons N."/>
            <person name="Pedersen O."/>
            <person name="Prifti E."/>
            <person name="Qin J."/>
            <person name="Raes J."/>
            <person name="Tap J."/>
            <person name="Tims S."/>
            <person name="Ussery D.W."/>
            <person name="Yamada T."/>
            <person name="MetaHit consortium"/>
            <person name="Renault P."/>
            <person name="Sicheritz-Ponten T."/>
            <person name="Bork P."/>
            <person name="Wang J."/>
            <person name="Brunak S."/>
            <person name="Ehrlich S.D."/>
        </authorList>
    </citation>
    <scope>NUCLEOTIDE SEQUENCE [LARGE SCALE GENOMIC DNA]</scope>
</reference>
<dbReference type="InterPro" id="IPR050099">
    <property type="entry name" value="SIS_GmhA/DiaA_subfam"/>
</dbReference>
<keyword evidence="2" id="KW-0413">Isomerase</keyword>
<organism evidence="2">
    <name type="scientific">Phascolarctobacterium faecium</name>
    <dbReference type="NCBI Taxonomy" id="33025"/>
    <lineage>
        <taxon>Bacteria</taxon>
        <taxon>Bacillati</taxon>
        <taxon>Bacillota</taxon>
        <taxon>Negativicutes</taxon>
        <taxon>Acidaminococcales</taxon>
        <taxon>Acidaminococcaceae</taxon>
        <taxon>Phascolarctobacterium</taxon>
    </lineage>
</organism>
<dbReference type="PROSITE" id="PS51464">
    <property type="entry name" value="SIS"/>
    <property type="match status" value="1"/>
</dbReference>
<dbReference type="STRING" id="1262914.BN533_01671"/>
<dbReference type="EMBL" id="CBDS010000087">
    <property type="protein sequence ID" value="CDB46615.1"/>
    <property type="molecule type" value="Genomic_DNA"/>
</dbReference>
<dbReference type="InterPro" id="IPR046348">
    <property type="entry name" value="SIS_dom_sf"/>
</dbReference>
<dbReference type="Gene3D" id="3.40.50.10490">
    <property type="entry name" value="Glucose-6-phosphate isomerase like protein, domain 1"/>
    <property type="match status" value="1"/>
</dbReference>